<evidence type="ECO:0000313" key="5">
    <source>
        <dbReference type="Proteomes" id="UP000091926"/>
    </source>
</evidence>
<dbReference type="AlphaFoldDB" id="A0A193GA25"/>
<gene>
    <name evidence="4" type="ORF">BAU07_04565</name>
</gene>
<keyword evidence="3" id="KW-0732">Signal</keyword>
<keyword evidence="2" id="KW-0964">Secreted</keyword>
<dbReference type="PANTHER" id="PTHR10009">
    <property type="entry name" value="PROTEIN YELLOW-RELATED"/>
    <property type="match status" value="1"/>
</dbReference>
<protein>
    <submittedName>
        <fullName evidence="4">Gluconolaconase</fullName>
    </submittedName>
</protein>
<evidence type="ECO:0000256" key="1">
    <source>
        <dbReference type="ARBA" id="ARBA00004613"/>
    </source>
</evidence>
<dbReference type="KEGG" id="bfz:BAU07_04565"/>
<keyword evidence="5" id="KW-1185">Reference proteome</keyword>
<dbReference type="Proteomes" id="UP000091926">
    <property type="component" value="Chromosome"/>
</dbReference>
<organism evidence="4 5">
    <name type="scientific">Bordetella flabilis</name>
    <dbReference type="NCBI Taxonomy" id="463014"/>
    <lineage>
        <taxon>Bacteria</taxon>
        <taxon>Pseudomonadati</taxon>
        <taxon>Pseudomonadota</taxon>
        <taxon>Betaproteobacteria</taxon>
        <taxon>Burkholderiales</taxon>
        <taxon>Alcaligenaceae</taxon>
        <taxon>Bordetella</taxon>
    </lineage>
</organism>
<evidence type="ECO:0000256" key="3">
    <source>
        <dbReference type="SAM" id="SignalP"/>
    </source>
</evidence>
<dbReference type="EMBL" id="CP016172">
    <property type="protein sequence ID" value="ANN76483.1"/>
    <property type="molecule type" value="Genomic_DNA"/>
</dbReference>
<dbReference type="InterPro" id="IPR017996">
    <property type="entry name" value="MRJP/yellow-related"/>
</dbReference>
<dbReference type="STRING" id="463014.BAU07_04565"/>
<sequence>MSRAFPITLFSAAMALAMQPGVAAPPRNLPPATTNALPSEHYFGQLEQVATFREAMPTGVTVSDDGRIFVNYPRWGDDVPYTVAEIRDGKAYPYPNAAINKPDPRDPAKGFISVQSVVVDHQGNLWVLDTAAPKFQSPQPGGAKLVRIDLATNKVTRTLVFPAEVMGPQTYVNDMRFDFRQGKAGVAYVTDSSPSGTGGIIVMDLDSGTAIRRLTGDHSTSADPQFLPVVEGASLRTRNPDGSTAPLKIASDGIAISPDGETLYYSPLSSRHLYSVPTRMLRDTAVSEAQLSAAVKDLGEKGASDGLESDANGVVYAGDYERNAIRYLKPGGEWESLVHDPRILWPDTLSVGKDGYLYFTANQLHRQAQFHGGKDLRQKPYSLFRIRIGAGPAPTAAR</sequence>
<feature type="signal peptide" evidence="3">
    <location>
        <begin position="1"/>
        <end position="23"/>
    </location>
</feature>
<reference evidence="4 5" key="1">
    <citation type="submission" date="2016-06" db="EMBL/GenBank/DDBJ databases">
        <title>Complete genome sequences of Bordetella bronchialis and Bordetella flabilis.</title>
        <authorList>
            <person name="LiPuma J.J."/>
            <person name="Spilker T."/>
        </authorList>
    </citation>
    <scope>NUCLEOTIDE SEQUENCE [LARGE SCALE GENOMIC DNA]</scope>
    <source>
        <strain evidence="4 5">AU10664</strain>
    </source>
</reference>
<dbReference type="RefSeq" id="WP_066654509.1">
    <property type="nucleotide sequence ID" value="NZ_CBCSCL010000022.1"/>
</dbReference>
<name>A0A193GA25_9BORD</name>
<dbReference type="Pfam" id="PF03022">
    <property type="entry name" value="MRJP"/>
    <property type="match status" value="1"/>
</dbReference>
<accession>A0A193GA25</accession>
<dbReference type="GO" id="GO:0005576">
    <property type="term" value="C:extracellular region"/>
    <property type="evidence" value="ECO:0007669"/>
    <property type="project" value="UniProtKB-SubCell"/>
</dbReference>
<feature type="chain" id="PRO_5008258694" evidence="3">
    <location>
        <begin position="24"/>
        <end position="398"/>
    </location>
</feature>
<proteinExistence type="predicted"/>
<evidence type="ECO:0000313" key="4">
    <source>
        <dbReference type="EMBL" id="ANN76483.1"/>
    </source>
</evidence>
<dbReference type="InterPro" id="IPR011042">
    <property type="entry name" value="6-blade_b-propeller_TolB-like"/>
</dbReference>
<comment type="subcellular location">
    <subcellularLocation>
        <location evidence="1">Secreted</location>
    </subcellularLocation>
</comment>
<dbReference type="Gene3D" id="2.120.10.30">
    <property type="entry name" value="TolB, C-terminal domain"/>
    <property type="match status" value="1"/>
</dbReference>
<dbReference type="PANTHER" id="PTHR10009:SF18">
    <property type="entry name" value="PROTEIN YELLOW-LIKE PROTEIN"/>
    <property type="match status" value="1"/>
</dbReference>
<dbReference type="SUPFAM" id="SSF63829">
    <property type="entry name" value="Calcium-dependent phosphotriesterase"/>
    <property type="match status" value="1"/>
</dbReference>
<evidence type="ECO:0000256" key="2">
    <source>
        <dbReference type="ARBA" id="ARBA00022525"/>
    </source>
</evidence>
<dbReference type="OrthoDB" id="9797664at2"/>